<protein>
    <submittedName>
        <fullName evidence="2">Uncharacterized protein</fullName>
    </submittedName>
</protein>
<reference evidence="2 3" key="1">
    <citation type="journal article" date="2013" name="Sci. Rep.">
        <title>Extraordinary expansion of a Sorangium cellulosum genome from an alkaline milieu.</title>
        <authorList>
            <person name="Han K."/>
            <person name="Li Z.F."/>
            <person name="Peng R."/>
            <person name="Zhu L.P."/>
            <person name="Zhou T."/>
            <person name="Wang L.G."/>
            <person name="Li S.G."/>
            <person name="Zhang X.B."/>
            <person name="Hu W."/>
            <person name="Wu Z.H."/>
            <person name="Qin N."/>
            <person name="Li Y.Z."/>
        </authorList>
    </citation>
    <scope>NUCLEOTIDE SEQUENCE [LARGE SCALE GENOMIC DNA]</scope>
    <source>
        <strain evidence="2 3">So0157-2</strain>
    </source>
</reference>
<dbReference type="PATRIC" id="fig|1254432.3.peg.2750"/>
<feature type="compositionally biased region" description="Polar residues" evidence="1">
    <location>
        <begin position="1"/>
        <end position="18"/>
    </location>
</feature>
<dbReference type="Proteomes" id="UP000014803">
    <property type="component" value="Chromosome"/>
</dbReference>
<dbReference type="EMBL" id="CP003969">
    <property type="protein sequence ID" value="AGP35224.1"/>
    <property type="molecule type" value="Genomic_DNA"/>
</dbReference>
<gene>
    <name evidence="2" type="ORF">SCE1572_12280</name>
</gene>
<evidence type="ECO:0000256" key="1">
    <source>
        <dbReference type="SAM" id="MobiDB-lite"/>
    </source>
</evidence>
<feature type="region of interest" description="Disordered" evidence="1">
    <location>
        <begin position="1"/>
        <end position="28"/>
    </location>
</feature>
<dbReference type="KEGG" id="scu:SCE1572_12280"/>
<name>S4XRT5_SORCE</name>
<dbReference type="HOGENOM" id="CLU_1651023_0_0_7"/>
<proteinExistence type="predicted"/>
<dbReference type="RefSeq" id="WP_020734428.1">
    <property type="nucleotide sequence ID" value="NC_021658.1"/>
</dbReference>
<organism evidence="2 3">
    <name type="scientific">Sorangium cellulosum So0157-2</name>
    <dbReference type="NCBI Taxonomy" id="1254432"/>
    <lineage>
        <taxon>Bacteria</taxon>
        <taxon>Pseudomonadati</taxon>
        <taxon>Myxococcota</taxon>
        <taxon>Polyangia</taxon>
        <taxon>Polyangiales</taxon>
        <taxon>Polyangiaceae</taxon>
        <taxon>Sorangium</taxon>
    </lineage>
</organism>
<accession>S4XRT5</accession>
<sequence length="160" mass="16466">MKPQDQNIVGTTCTNTGDTRAPLSFKPPKHRPQGVTSCDLTEADDSCIACAKVFCCDQYVACSQDTNCSCLVGCLYQGNSVETCTSPAHCGAASFISITTADCLNLACGDCSGAAGLGEALCPEAPADPSCTGTSLGGETCTRDSECISCYCNPVTRTCD</sequence>
<evidence type="ECO:0000313" key="2">
    <source>
        <dbReference type="EMBL" id="AGP35224.1"/>
    </source>
</evidence>
<evidence type="ECO:0000313" key="3">
    <source>
        <dbReference type="Proteomes" id="UP000014803"/>
    </source>
</evidence>
<dbReference type="AlphaFoldDB" id="S4XRT5"/>